<reference evidence="2" key="1">
    <citation type="submission" date="2020-05" db="EMBL/GenBank/DDBJ databases">
        <title>Sulfur intermediates as new biogeochemical hubs in an aquatic model microbial ecosystem.</title>
        <authorList>
            <person name="Vigneron A."/>
        </authorList>
    </citation>
    <scope>NUCLEOTIDE SEQUENCE</scope>
    <source>
        <strain evidence="2">Bin.250</strain>
    </source>
</reference>
<gene>
    <name evidence="2" type="ORF">HQ497_06325</name>
</gene>
<feature type="region of interest" description="Disordered" evidence="1">
    <location>
        <begin position="175"/>
        <end position="205"/>
    </location>
</feature>
<accession>A0A973A7R2</accession>
<dbReference type="AlphaFoldDB" id="A0A973A7R2"/>
<proteinExistence type="predicted"/>
<dbReference type="EMBL" id="JABMOJ010000232">
    <property type="protein sequence ID" value="NQV64964.1"/>
    <property type="molecule type" value="Genomic_DNA"/>
</dbReference>
<sequence length="205" mass="22493">MASTQQSTYRIFYWLSLALFCAYGQPGGTDGTSETWLDHRLSTGSPSQLPSAAHASQACLLRWQPYCATTIGTLPACVRLGSPAAASLDNVCLSAYSSNADAPDPQIIFAQLDPIDTALDTRTLPVIANSAQYDNDATVKFDSALGWRAAHGSLMPFSTATLARWHADRWINESDLQRESQHDSDHDPHHDAHHDPHHEATVRYF</sequence>
<evidence type="ECO:0000313" key="2">
    <source>
        <dbReference type="EMBL" id="NQV64964.1"/>
    </source>
</evidence>
<evidence type="ECO:0000313" key="3">
    <source>
        <dbReference type="Proteomes" id="UP000754644"/>
    </source>
</evidence>
<dbReference type="Proteomes" id="UP000754644">
    <property type="component" value="Unassembled WGS sequence"/>
</dbReference>
<protein>
    <submittedName>
        <fullName evidence="2">Uncharacterized protein</fullName>
    </submittedName>
</protein>
<evidence type="ECO:0000256" key="1">
    <source>
        <dbReference type="SAM" id="MobiDB-lite"/>
    </source>
</evidence>
<organism evidence="2 3">
    <name type="scientific">SAR86 cluster bacterium</name>
    <dbReference type="NCBI Taxonomy" id="2030880"/>
    <lineage>
        <taxon>Bacteria</taxon>
        <taxon>Pseudomonadati</taxon>
        <taxon>Pseudomonadota</taxon>
        <taxon>Gammaproteobacteria</taxon>
        <taxon>SAR86 cluster</taxon>
    </lineage>
</organism>
<name>A0A973A7R2_9GAMM</name>
<comment type="caution">
    <text evidence="2">The sequence shown here is derived from an EMBL/GenBank/DDBJ whole genome shotgun (WGS) entry which is preliminary data.</text>
</comment>